<dbReference type="eggNOG" id="ENOG502SP5C">
    <property type="taxonomic scope" value="Eukaryota"/>
</dbReference>
<keyword evidence="2" id="KW-0812">Transmembrane</keyword>
<evidence type="ECO:0000313" key="5">
    <source>
        <dbReference type="Proteomes" id="UP000001861"/>
    </source>
</evidence>
<feature type="transmembrane region" description="Helical" evidence="2">
    <location>
        <begin position="61"/>
        <end position="79"/>
    </location>
</feature>
<dbReference type="AlphaFoldDB" id="A8P983"/>
<name>A8P983_COPC7</name>
<dbReference type="GeneID" id="6016336"/>
<dbReference type="OMA" id="WEALFVY"/>
<feature type="region of interest" description="Disordered" evidence="1">
    <location>
        <begin position="291"/>
        <end position="318"/>
    </location>
</feature>
<evidence type="ECO:0000313" key="4">
    <source>
        <dbReference type="EMBL" id="EAU82115.2"/>
    </source>
</evidence>
<accession>A8P983</accession>
<organism evidence="4 5">
    <name type="scientific">Coprinopsis cinerea (strain Okayama-7 / 130 / ATCC MYA-4618 / FGSC 9003)</name>
    <name type="common">Inky cap fungus</name>
    <name type="synonym">Hormographiella aspergillata</name>
    <dbReference type="NCBI Taxonomy" id="240176"/>
    <lineage>
        <taxon>Eukaryota</taxon>
        <taxon>Fungi</taxon>
        <taxon>Dikarya</taxon>
        <taxon>Basidiomycota</taxon>
        <taxon>Agaricomycotina</taxon>
        <taxon>Agaricomycetes</taxon>
        <taxon>Agaricomycetidae</taxon>
        <taxon>Agaricales</taxon>
        <taxon>Agaricineae</taxon>
        <taxon>Psathyrellaceae</taxon>
        <taxon>Coprinopsis</taxon>
    </lineage>
</organism>
<dbReference type="KEGG" id="cci:CC1G_09574"/>
<protein>
    <recommendedName>
        <fullName evidence="3">DUF6533 domain-containing protein</fullName>
    </recommendedName>
</protein>
<keyword evidence="2" id="KW-1133">Transmembrane helix</keyword>
<dbReference type="Proteomes" id="UP000001861">
    <property type="component" value="Unassembled WGS sequence"/>
</dbReference>
<dbReference type="Pfam" id="PF20151">
    <property type="entry name" value="DUF6533"/>
    <property type="match status" value="1"/>
</dbReference>
<dbReference type="EMBL" id="AACS02000011">
    <property type="protein sequence ID" value="EAU82115.2"/>
    <property type="molecule type" value="Genomic_DNA"/>
</dbReference>
<reference evidence="4 5" key="1">
    <citation type="journal article" date="2010" name="Proc. Natl. Acad. Sci. U.S.A.">
        <title>Insights into evolution of multicellular fungi from the assembled chromosomes of the mushroom Coprinopsis cinerea (Coprinus cinereus).</title>
        <authorList>
            <person name="Stajich J.E."/>
            <person name="Wilke S.K."/>
            <person name="Ahren D."/>
            <person name="Au C.H."/>
            <person name="Birren B.W."/>
            <person name="Borodovsky M."/>
            <person name="Burns C."/>
            <person name="Canback B."/>
            <person name="Casselton L.A."/>
            <person name="Cheng C.K."/>
            <person name="Deng J."/>
            <person name="Dietrich F.S."/>
            <person name="Fargo D.C."/>
            <person name="Farman M.L."/>
            <person name="Gathman A.C."/>
            <person name="Goldberg J."/>
            <person name="Guigo R."/>
            <person name="Hoegger P.J."/>
            <person name="Hooker J.B."/>
            <person name="Huggins A."/>
            <person name="James T.Y."/>
            <person name="Kamada T."/>
            <person name="Kilaru S."/>
            <person name="Kodira C."/>
            <person name="Kues U."/>
            <person name="Kupfer D."/>
            <person name="Kwan H.S."/>
            <person name="Lomsadze A."/>
            <person name="Li W."/>
            <person name="Lilly W.W."/>
            <person name="Ma L.J."/>
            <person name="Mackey A.J."/>
            <person name="Manning G."/>
            <person name="Martin F."/>
            <person name="Muraguchi H."/>
            <person name="Natvig D.O."/>
            <person name="Palmerini H."/>
            <person name="Ramesh M.A."/>
            <person name="Rehmeyer C.J."/>
            <person name="Roe B.A."/>
            <person name="Shenoy N."/>
            <person name="Stanke M."/>
            <person name="Ter-Hovhannisyan V."/>
            <person name="Tunlid A."/>
            <person name="Velagapudi R."/>
            <person name="Vision T.J."/>
            <person name="Zeng Q."/>
            <person name="Zolan M.E."/>
            <person name="Pukkila P.J."/>
        </authorList>
    </citation>
    <scope>NUCLEOTIDE SEQUENCE [LARGE SCALE GENOMIC DNA]</scope>
    <source>
        <strain evidence="5">Okayama-7 / 130 / ATCC MYA-4618 / FGSC 9003</strain>
    </source>
</reference>
<evidence type="ECO:0000256" key="2">
    <source>
        <dbReference type="SAM" id="Phobius"/>
    </source>
</evidence>
<evidence type="ECO:0000256" key="1">
    <source>
        <dbReference type="SAM" id="MobiDB-lite"/>
    </source>
</evidence>
<dbReference type="OrthoDB" id="2686513at2759"/>
<keyword evidence="5" id="KW-1185">Reference proteome</keyword>
<keyword evidence="2" id="KW-0472">Membrane</keyword>
<sequence>MSEPLPFEHDPVSTARDILLHNLMHFLAITCLYYDHFITLGPEIELLWSRRKSPSSYWFFLNRYFAFFGNLCVSILGFIDLDKERYLCSSSDPRLWWVIFVYLWTQPSQGPGSAAHASDIRPLPTFKTYSRLHVDEWSHPSRNSMCLAGAWEALFAYDSIIFTLTLWKTIKERRERRVTGVNIALVDILLRDGAMYYAIMALCNLANIMTFYFGGPFFRGSLSTFASSISVTMMSRLMLNLHRTAEEGIHTTQVTNTHFDYGTKYWETQSPVELDTIWTLSGPSLPTVTFQDPPGSAAADSATLAGSVASPRPHSRPP</sequence>
<evidence type="ECO:0000259" key="3">
    <source>
        <dbReference type="Pfam" id="PF20151"/>
    </source>
</evidence>
<dbReference type="InterPro" id="IPR045340">
    <property type="entry name" value="DUF6533"/>
</dbReference>
<dbReference type="RefSeq" id="XP_001839719.2">
    <property type="nucleotide sequence ID" value="XM_001839667.2"/>
</dbReference>
<dbReference type="InParanoid" id="A8P983"/>
<feature type="transmembrane region" description="Helical" evidence="2">
    <location>
        <begin position="194"/>
        <end position="214"/>
    </location>
</feature>
<dbReference type="HOGENOM" id="CLU_035509_7_0_1"/>
<gene>
    <name evidence="4" type="ORF">CC1G_09574</name>
</gene>
<dbReference type="VEuPathDB" id="FungiDB:CC1G_09574"/>
<proteinExistence type="predicted"/>
<feature type="domain" description="DUF6533" evidence="3">
    <location>
        <begin position="28"/>
        <end position="67"/>
    </location>
</feature>
<comment type="caution">
    <text evidence="4">The sequence shown here is derived from an EMBL/GenBank/DDBJ whole genome shotgun (WGS) entry which is preliminary data.</text>
</comment>